<reference evidence="1 2" key="1">
    <citation type="submission" date="2022-12" db="EMBL/GenBank/DDBJ databases">
        <title>Draft genome sequence of Paenibacillus sp. dW9.</title>
        <authorList>
            <person name="Choi E.-W."/>
            <person name="Kim D.-U."/>
        </authorList>
    </citation>
    <scope>NUCLEOTIDE SEQUENCE [LARGE SCALE GENOMIC DNA]</scope>
    <source>
        <strain evidence="2">dW9</strain>
    </source>
</reference>
<proteinExistence type="predicted"/>
<evidence type="ECO:0000313" key="2">
    <source>
        <dbReference type="Proteomes" id="UP001527882"/>
    </source>
</evidence>
<dbReference type="RefSeq" id="WP_269884431.1">
    <property type="nucleotide sequence ID" value="NZ_JAQAGZ010000020.1"/>
</dbReference>
<comment type="caution">
    <text evidence="1">The sequence shown here is derived from an EMBL/GenBank/DDBJ whole genome shotgun (WGS) entry which is preliminary data.</text>
</comment>
<accession>A0ABT4QG86</accession>
<dbReference type="EMBL" id="JAQAGZ010000020">
    <property type="protein sequence ID" value="MCZ8515898.1"/>
    <property type="molecule type" value="Genomic_DNA"/>
</dbReference>
<dbReference type="Proteomes" id="UP001527882">
    <property type="component" value="Unassembled WGS sequence"/>
</dbReference>
<evidence type="ECO:0000313" key="1">
    <source>
        <dbReference type="EMBL" id="MCZ8515898.1"/>
    </source>
</evidence>
<protein>
    <recommendedName>
        <fullName evidence="3">CxxH/CxxC protein</fullName>
    </recommendedName>
</protein>
<keyword evidence="2" id="KW-1185">Reference proteome</keyword>
<evidence type="ECO:0008006" key="3">
    <source>
        <dbReference type="Google" id="ProtNLM"/>
    </source>
</evidence>
<sequence>MNSCYKVRACCSTYGCDYVAHKDVIRTINHESSFSFCMYANSLTDQEFAMKCPECGKRMFLYPVTQLAEVLYYE</sequence>
<gene>
    <name evidence="1" type="ORF">O9H85_26570</name>
</gene>
<organism evidence="1 2">
    <name type="scientific">Paenibacillus gyeongsangnamensis</name>
    <dbReference type="NCBI Taxonomy" id="3388067"/>
    <lineage>
        <taxon>Bacteria</taxon>
        <taxon>Bacillati</taxon>
        <taxon>Bacillota</taxon>
        <taxon>Bacilli</taxon>
        <taxon>Bacillales</taxon>
        <taxon>Paenibacillaceae</taxon>
        <taxon>Paenibacillus</taxon>
    </lineage>
</organism>
<name>A0ABT4QG86_9BACL</name>